<reference evidence="1 4" key="2">
    <citation type="journal article" date="2017" name="Arch. Virol.">
        <title>First complete genome sequence of a virulent bacteriophage infecting the opportunistic pathogen Serratia rubidaea.</title>
        <authorList>
            <person name="Xing S."/>
            <person name="Ma T."/>
            <person name="Zhang X."/>
            <person name="Huang Y."/>
            <person name="Mi Z."/>
            <person name="Sun Q."/>
            <person name="An X."/>
            <person name="Fan H."/>
            <person name="Wu S."/>
            <person name="Wei L."/>
            <person name="Tong Y."/>
        </authorList>
    </citation>
    <scope>NUCLEOTIDE SEQUENCE [LARGE SCALE GENOMIC DNA]</scope>
</reference>
<evidence type="ECO:0000313" key="2">
    <source>
        <dbReference type="EMBL" id="APD20104.1"/>
    </source>
</evidence>
<dbReference type="Proteomes" id="UP000230444">
    <property type="component" value="Segment"/>
</dbReference>
<organism evidence="2 3">
    <name type="scientific">Serratia phage vB_Sru_IME250</name>
    <dbReference type="NCBI Taxonomy" id="1852640"/>
    <lineage>
        <taxon>Viruses</taxon>
        <taxon>Duplodnaviria</taxon>
        <taxon>Heunggongvirae</taxon>
        <taxon>Uroviricota</taxon>
        <taxon>Caudoviricetes</taxon>
        <taxon>Pantevenvirales</taxon>
        <taxon>Ackermannviridae</taxon>
        <taxon>Taipeivirus</taxon>
        <taxon>Taipeivirus IME250</taxon>
    </lineage>
</organism>
<dbReference type="EMBL" id="KY073123">
    <property type="protein sequence ID" value="APD20104.1"/>
    <property type="molecule type" value="Genomic_DNA"/>
</dbReference>
<proteinExistence type="predicted"/>
<dbReference type="GeneID" id="40092478"/>
<reference evidence="2 3" key="1">
    <citation type="submission" date="2016-11" db="EMBL/GenBank/DDBJ databases">
        <title>Complete genome of the first virulent bacteriophage infecting the opportunist pathogen Serratia rubidaea.</title>
        <authorList>
            <person name="Xing S."/>
            <person name="Ma T."/>
            <person name="Zhang X."/>
            <person name="Huang Y."/>
            <person name="Mi Z."/>
            <person name="Sun Q."/>
            <person name="An X."/>
            <person name="Fan H."/>
            <person name="Wu S."/>
            <person name="Lin W."/>
            <person name="Tong Y."/>
        </authorList>
    </citation>
    <scope>NUCLEOTIDE SEQUENCE [LARGE SCALE GENOMIC DNA]</scope>
</reference>
<dbReference type="KEGG" id="vg:40092478"/>
<name>A0A1J0MG44_9CAUD</name>
<sequence>MKMNLADQMLEIAKTHLGVVKHPNYVRAGIVLIQELQTFLLMKANQGIDINDITYDLGNPRFGYLAFVLSKVDVTPEEASTREFYTKFTKYVNHALNEEGIRIIWTPHQLKFEFIKR</sequence>
<dbReference type="OrthoDB" id="38161at10239"/>
<keyword evidence="4" id="KW-1185">Reference proteome</keyword>
<evidence type="ECO:0000313" key="1">
    <source>
        <dbReference type="EMBL" id="ANM47196.1"/>
    </source>
</evidence>
<evidence type="ECO:0000313" key="3">
    <source>
        <dbReference type="Proteomes" id="UP000230444"/>
    </source>
</evidence>
<dbReference type="Proteomes" id="UP000231470">
    <property type="component" value="Segment"/>
</dbReference>
<dbReference type="EMBL" id="KX147096">
    <property type="protein sequence ID" value="ANM47196.1"/>
    <property type="molecule type" value="Genomic_DNA"/>
</dbReference>
<evidence type="ECO:0000313" key="4">
    <source>
        <dbReference type="Proteomes" id="UP000231470"/>
    </source>
</evidence>
<dbReference type="RefSeq" id="YP_009615997.1">
    <property type="nucleotide sequence ID" value="NC_042047.1"/>
</dbReference>
<accession>A0A1J0MG44</accession>
<protein>
    <submittedName>
        <fullName evidence="2">Uncharacterized protein</fullName>
    </submittedName>
</protein>